<reference evidence="11 12" key="1">
    <citation type="submission" date="2007-03" db="EMBL/GenBank/DDBJ databases">
        <title>Complete sequence of Desulfotomaculum reducens MI-1.</title>
        <authorList>
            <consortium name="US DOE Joint Genome Institute"/>
            <person name="Copeland A."/>
            <person name="Lucas S."/>
            <person name="Lapidus A."/>
            <person name="Barry K."/>
            <person name="Detter J.C."/>
            <person name="Glavina del Rio T."/>
            <person name="Hammon N."/>
            <person name="Israni S."/>
            <person name="Dalin E."/>
            <person name="Tice H."/>
            <person name="Pitluck S."/>
            <person name="Sims D."/>
            <person name="Brettin T."/>
            <person name="Bruce D."/>
            <person name="Han C."/>
            <person name="Tapia R."/>
            <person name="Schmutz J."/>
            <person name="Larimer F."/>
            <person name="Land M."/>
            <person name="Hauser L."/>
            <person name="Kyrpides N."/>
            <person name="Kim E."/>
            <person name="Tebo B.M."/>
            <person name="Richardson P."/>
        </authorList>
    </citation>
    <scope>NUCLEOTIDE SEQUENCE [LARGE SCALE GENOMIC DNA]</scope>
    <source>
        <strain evidence="11 12">MI-1</strain>
    </source>
</reference>
<dbReference type="AlphaFoldDB" id="A4J1Y1"/>
<dbReference type="GO" id="GO:0051607">
    <property type="term" value="P:defense response to virus"/>
    <property type="evidence" value="ECO:0007669"/>
    <property type="project" value="UniProtKB-KW"/>
</dbReference>
<keyword evidence="7 9" id="KW-0051">Antiviral defense</keyword>
<keyword evidence="1 9" id="KW-0540">Nuclease</keyword>
<evidence type="ECO:0000256" key="3">
    <source>
        <dbReference type="ARBA" id="ARBA00022801"/>
    </source>
</evidence>
<dbReference type="GO" id="GO:0051536">
    <property type="term" value="F:iron-sulfur cluster binding"/>
    <property type="evidence" value="ECO:0007669"/>
    <property type="project" value="UniProtKB-KW"/>
</dbReference>
<evidence type="ECO:0000256" key="5">
    <source>
        <dbReference type="ARBA" id="ARBA00023004"/>
    </source>
</evidence>
<dbReference type="GO" id="GO:0046872">
    <property type="term" value="F:metal ion binding"/>
    <property type="evidence" value="ECO:0007669"/>
    <property type="project" value="UniProtKB-KW"/>
</dbReference>
<comment type="cofactor">
    <cofactor evidence="9">
        <name>Mg(2+)</name>
        <dbReference type="ChEBI" id="CHEBI:18420"/>
    </cofactor>
    <cofactor evidence="9">
        <name>Mn(2+)</name>
        <dbReference type="ChEBI" id="CHEBI:29035"/>
    </cofactor>
    <text evidence="9">Mg(2+) or Mn(2+) required for ssDNA cleavage activity.</text>
</comment>
<dbReference type="STRING" id="349161.Dred_0540"/>
<sequence>MEYVMVPVTGTLIWYYYICQREVWLIGHQITPDQSDSNISLGRYIHENSYDRERKELVIGHSKMDVFRVSNGELVVGEVKKSSKYSQSARMQLAFYLMELQDRGIKARGELRFPQEKKLEEVVLDENILEELGRASQAITQILSLQRPPEPKKINFCKNCAYAEFCWA</sequence>
<dbReference type="Pfam" id="PF01930">
    <property type="entry name" value="Cas_Cas4"/>
    <property type="match status" value="1"/>
</dbReference>
<keyword evidence="6 9" id="KW-0411">Iron-sulfur</keyword>
<dbReference type="KEGG" id="drm:Dred_0540"/>
<dbReference type="PANTHER" id="PTHR37168">
    <property type="entry name" value="CRISPR-ASSOCIATED EXONUCLEASE CAS4"/>
    <property type="match status" value="1"/>
</dbReference>
<comment type="similarity">
    <text evidence="9">Belongs to the CRISPR-associated exonuclease Cas4 family.</text>
</comment>
<dbReference type="EMBL" id="CP000612">
    <property type="protein sequence ID" value="ABO49084.1"/>
    <property type="molecule type" value="Genomic_DNA"/>
</dbReference>
<evidence type="ECO:0000313" key="12">
    <source>
        <dbReference type="Proteomes" id="UP000001556"/>
    </source>
</evidence>
<dbReference type="NCBIfam" id="TIGR00372">
    <property type="entry name" value="cas4"/>
    <property type="match status" value="1"/>
</dbReference>
<dbReference type="Gene3D" id="3.90.320.10">
    <property type="match status" value="1"/>
</dbReference>
<keyword evidence="3 9" id="KW-0378">Hydrolase</keyword>
<gene>
    <name evidence="11" type="ordered locus">Dred_0540</name>
</gene>
<dbReference type="PANTHER" id="PTHR37168:SF2">
    <property type="entry name" value="CRISPR-ASSOCIATED EXONUCLEASE CAS4"/>
    <property type="match status" value="1"/>
</dbReference>
<proteinExistence type="inferred from homology"/>
<keyword evidence="4 9" id="KW-0269">Exonuclease</keyword>
<dbReference type="InterPro" id="IPR022765">
    <property type="entry name" value="Dna2/Cas4_DUF83"/>
</dbReference>
<keyword evidence="5 9" id="KW-0408">Iron</keyword>
<organism evidence="11 12">
    <name type="scientific">Desulforamulus reducens (strain ATCC BAA-1160 / DSM 100696 / MI-1)</name>
    <name type="common">Desulfotomaculum reducens</name>
    <dbReference type="NCBI Taxonomy" id="349161"/>
    <lineage>
        <taxon>Bacteria</taxon>
        <taxon>Bacillati</taxon>
        <taxon>Bacillota</taxon>
        <taxon>Clostridia</taxon>
        <taxon>Eubacteriales</taxon>
        <taxon>Peptococcaceae</taxon>
        <taxon>Desulforamulus</taxon>
    </lineage>
</organism>
<name>A4J1Y1_DESRM</name>
<dbReference type="EC" id="3.1.12.1" evidence="9"/>
<keyword evidence="2 9" id="KW-0479">Metal-binding</keyword>
<evidence type="ECO:0000256" key="4">
    <source>
        <dbReference type="ARBA" id="ARBA00022839"/>
    </source>
</evidence>
<feature type="domain" description="DUF83" evidence="10">
    <location>
        <begin position="9"/>
        <end position="168"/>
    </location>
</feature>
<comment type="cofactor">
    <cofactor evidence="9">
        <name>iron-sulfur cluster</name>
        <dbReference type="ChEBI" id="CHEBI:30408"/>
    </cofactor>
</comment>
<evidence type="ECO:0000256" key="7">
    <source>
        <dbReference type="ARBA" id="ARBA00023118"/>
    </source>
</evidence>
<evidence type="ECO:0000313" key="11">
    <source>
        <dbReference type="EMBL" id="ABO49084.1"/>
    </source>
</evidence>
<evidence type="ECO:0000256" key="8">
    <source>
        <dbReference type="ARBA" id="ARBA00023211"/>
    </source>
</evidence>
<evidence type="ECO:0000256" key="2">
    <source>
        <dbReference type="ARBA" id="ARBA00022723"/>
    </source>
</evidence>
<dbReference type="GO" id="GO:0004527">
    <property type="term" value="F:exonuclease activity"/>
    <property type="evidence" value="ECO:0007669"/>
    <property type="project" value="UniProtKB-KW"/>
</dbReference>
<dbReference type="InterPro" id="IPR011604">
    <property type="entry name" value="PDDEXK-like_dom_sf"/>
</dbReference>
<dbReference type="InterPro" id="IPR013343">
    <property type="entry name" value="CRISPR-assoc_prot_Cas4"/>
</dbReference>
<protein>
    <recommendedName>
        <fullName evidence="9">CRISPR-associated exonuclease Cas4</fullName>
        <ecNumber evidence="9">3.1.12.1</ecNumber>
    </recommendedName>
</protein>
<dbReference type="HOGENOM" id="CLU_133784_0_0_9"/>
<evidence type="ECO:0000256" key="6">
    <source>
        <dbReference type="ARBA" id="ARBA00023014"/>
    </source>
</evidence>
<evidence type="ECO:0000256" key="1">
    <source>
        <dbReference type="ARBA" id="ARBA00022722"/>
    </source>
</evidence>
<evidence type="ECO:0000259" key="10">
    <source>
        <dbReference type="Pfam" id="PF01930"/>
    </source>
</evidence>
<keyword evidence="12" id="KW-1185">Reference proteome</keyword>
<evidence type="ECO:0000256" key="9">
    <source>
        <dbReference type="RuleBase" id="RU365022"/>
    </source>
</evidence>
<dbReference type="eggNOG" id="COG1468">
    <property type="taxonomic scope" value="Bacteria"/>
</dbReference>
<accession>A4J1Y1</accession>
<keyword evidence="8 9" id="KW-0464">Manganese</keyword>
<dbReference type="RefSeq" id="WP_011876921.1">
    <property type="nucleotide sequence ID" value="NC_009253.1"/>
</dbReference>
<dbReference type="Proteomes" id="UP000001556">
    <property type="component" value="Chromosome"/>
</dbReference>
<comment type="function">
    <text evidence="9">CRISPR (clustered regularly interspaced short palindromic repeat) is an adaptive immune system that provides protection against mobile genetic elements (viruses, transposable elements and conjugative plasmids). CRISPR clusters contain sequences complementary to antecedent mobile elements and target invading nucleic acids. CRISPR clusters are transcribed and processed into CRISPR RNA (crRNA).</text>
</comment>